<proteinExistence type="predicted"/>
<keyword evidence="2" id="KW-1185">Reference proteome</keyword>
<comment type="caution">
    <text evidence="1">The sequence shown here is derived from an EMBL/GenBank/DDBJ whole genome shotgun (WGS) entry which is preliminary data.</text>
</comment>
<reference evidence="1 2" key="1">
    <citation type="submission" date="2024-01" db="EMBL/GenBank/DDBJ databases">
        <title>The genomes of 5 underutilized Papilionoideae crops provide insights into root nodulation and disease resistanc.</title>
        <authorList>
            <person name="Yuan L."/>
        </authorList>
    </citation>
    <scope>NUCLEOTIDE SEQUENCE [LARGE SCALE GENOMIC DNA]</scope>
    <source>
        <strain evidence="1">ZHUSHIDOU_FW_LH</strain>
        <tissue evidence="1">Leaf</tissue>
    </source>
</reference>
<name>A0AAN9I1I0_CROPI</name>
<dbReference type="EMBL" id="JAYWIO010000005">
    <property type="protein sequence ID" value="KAK7261639.1"/>
    <property type="molecule type" value="Genomic_DNA"/>
</dbReference>
<organism evidence="1 2">
    <name type="scientific">Crotalaria pallida</name>
    <name type="common">Smooth rattlebox</name>
    <name type="synonym">Crotalaria striata</name>
    <dbReference type="NCBI Taxonomy" id="3830"/>
    <lineage>
        <taxon>Eukaryota</taxon>
        <taxon>Viridiplantae</taxon>
        <taxon>Streptophyta</taxon>
        <taxon>Embryophyta</taxon>
        <taxon>Tracheophyta</taxon>
        <taxon>Spermatophyta</taxon>
        <taxon>Magnoliopsida</taxon>
        <taxon>eudicotyledons</taxon>
        <taxon>Gunneridae</taxon>
        <taxon>Pentapetalae</taxon>
        <taxon>rosids</taxon>
        <taxon>fabids</taxon>
        <taxon>Fabales</taxon>
        <taxon>Fabaceae</taxon>
        <taxon>Papilionoideae</taxon>
        <taxon>50 kb inversion clade</taxon>
        <taxon>genistoids sensu lato</taxon>
        <taxon>core genistoids</taxon>
        <taxon>Crotalarieae</taxon>
        <taxon>Crotalaria</taxon>
    </lineage>
</organism>
<dbReference type="AlphaFoldDB" id="A0AAN9I1I0"/>
<sequence length="113" mass="12913">MSESYLFQKAESVLARISSPAIQQAAASSSSSSSLYDDDIALISRFYLFTTFQLAVTLTVARSTMYMADADNMSDSIRQQVIDFHWNMWIFNRSVLPFERNNIWKLLGNKQVL</sequence>
<protein>
    <submittedName>
        <fullName evidence="1">Uncharacterized protein</fullName>
    </submittedName>
</protein>
<accession>A0AAN9I1I0</accession>
<dbReference type="Proteomes" id="UP001372338">
    <property type="component" value="Unassembled WGS sequence"/>
</dbReference>
<evidence type="ECO:0000313" key="2">
    <source>
        <dbReference type="Proteomes" id="UP001372338"/>
    </source>
</evidence>
<evidence type="ECO:0000313" key="1">
    <source>
        <dbReference type="EMBL" id="KAK7261639.1"/>
    </source>
</evidence>
<gene>
    <name evidence="1" type="ORF">RIF29_27955</name>
</gene>